<dbReference type="AlphaFoldDB" id="A0A9Y4K643"/>
<feature type="compositionally biased region" description="Polar residues" evidence="1">
    <location>
        <begin position="164"/>
        <end position="176"/>
    </location>
</feature>
<feature type="compositionally biased region" description="Basic and acidic residues" evidence="1">
    <location>
        <begin position="510"/>
        <end position="520"/>
    </location>
</feature>
<proteinExistence type="predicted"/>
<feature type="compositionally biased region" description="Basic and acidic residues" evidence="1">
    <location>
        <begin position="543"/>
        <end position="552"/>
    </location>
</feature>
<feature type="region of interest" description="Disordered" evidence="1">
    <location>
        <begin position="586"/>
        <end position="620"/>
    </location>
</feature>
<reference evidence="3" key="1">
    <citation type="submission" date="2025-08" db="UniProtKB">
        <authorList>
            <consortium name="RefSeq"/>
        </authorList>
    </citation>
    <scope>IDENTIFICATION</scope>
</reference>
<feature type="compositionally biased region" description="Polar residues" evidence="1">
    <location>
        <begin position="114"/>
        <end position="126"/>
    </location>
</feature>
<dbReference type="GeneID" id="103359594"/>
<feature type="region of interest" description="Disordered" evidence="1">
    <location>
        <begin position="245"/>
        <end position="266"/>
    </location>
</feature>
<protein>
    <submittedName>
        <fullName evidence="3">Proline and serine-rich protein 3 isoform X1</fullName>
    </submittedName>
</protein>
<sequence>MKSSGPVFTRQNPFPPASTARKAHYHPSRNQALSKKDKKTTLSPVRSNQRSSPQLHTHSPVSQHKKSDHRFFTTDGQPVFEESWPSSDCGSSPGSTTASPDMEAPKQSARPGKSTVSSLQGNQQDSVLAKYVERFRRGRPQSREERQQTASDVGEEPGPFWWMSHSSLPPSSTPVKTTDKDDHDPAIFSPAGQRRRDRSLSPCRGSLSVLSDTSQSEFDDTEILHLQEKASRLLLRGECPLSDGSVPVSSEGVGCSDFSSPVSVDEPVRQPLVPSLIKSTAVNPSSDPFHAALSKKSIIPPSGPPTCPEQDILFQWRLRRKMEQARERPQFLQPSGLHGSTFSWQAPILSHPSAGGQAYKNAPPPQSSQRDTHPPITASQPETKEAHRSCPPEPHHPPFPAFVVSGSSAPQPQTIAHVPAHMHYLCDVLPCPIQSSHAKEQQSISQRFDEPQTKFAHKKIQVSGNSTNTFTDVPLGEHVSSSLPASSGATEGERPSHQKLPERNKKKKAEMKESEKKTSESIRQQKKSASSSSHQRLPKKVTSQKEQHRQEGSQEFPSEGCSRDYKPPPSPIHMALGQVVSEVLFPTEDSSPAQRIPVSSVSPPATFSAPSQSPVSSFNAQNSMEVISQLLQEAEDSDEKEFEDDPLLQVLRKQRKWIKEQINEVDSMLDEFLEEQHVT</sequence>
<feature type="region of interest" description="Disordered" evidence="1">
    <location>
        <begin position="346"/>
        <end position="410"/>
    </location>
</feature>
<dbReference type="CTD" id="148137"/>
<evidence type="ECO:0000256" key="1">
    <source>
        <dbReference type="SAM" id="MobiDB-lite"/>
    </source>
</evidence>
<keyword evidence="2" id="KW-1185">Reference proteome</keyword>
<dbReference type="InterPro" id="IPR037646">
    <property type="entry name" value="PROSER3"/>
</dbReference>
<dbReference type="RefSeq" id="XP_008283221.1">
    <property type="nucleotide sequence ID" value="XM_008284999.1"/>
</dbReference>
<feature type="compositionally biased region" description="Polar residues" evidence="1">
    <location>
        <begin position="588"/>
        <end position="620"/>
    </location>
</feature>
<feature type="compositionally biased region" description="Polar residues" evidence="1">
    <location>
        <begin position="479"/>
        <end position="489"/>
    </location>
</feature>
<feature type="compositionally biased region" description="Polar residues" evidence="1">
    <location>
        <begin position="84"/>
        <end position="99"/>
    </location>
</feature>
<accession>A0A9Y4K643</accession>
<feature type="compositionally biased region" description="Polar residues" evidence="1">
    <location>
        <begin position="41"/>
        <end position="62"/>
    </location>
</feature>
<feature type="compositionally biased region" description="Basic and acidic residues" evidence="1">
    <location>
        <begin position="491"/>
        <end position="503"/>
    </location>
</feature>
<feature type="compositionally biased region" description="Polar residues" evidence="1">
    <location>
        <begin position="462"/>
        <end position="471"/>
    </location>
</feature>
<feature type="compositionally biased region" description="Basic and acidic residues" evidence="1">
    <location>
        <begin position="382"/>
        <end position="396"/>
    </location>
</feature>
<evidence type="ECO:0000313" key="2">
    <source>
        <dbReference type="Proteomes" id="UP000694891"/>
    </source>
</evidence>
<name>A0A9Y4K643_9TELE</name>
<organism evidence="2 3">
    <name type="scientific">Stegastes partitus</name>
    <name type="common">bicolor damselfish</name>
    <dbReference type="NCBI Taxonomy" id="144197"/>
    <lineage>
        <taxon>Eukaryota</taxon>
        <taxon>Metazoa</taxon>
        <taxon>Chordata</taxon>
        <taxon>Craniata</taxon>
        <taxon>Vertebrata</taxon>
        <taxon>Euteleostomi</taxon>
        <taxon>Actinopterygii</taxon>
        <taxon>Neopterygii</taxon>
        <taxon>Teleostei</taxon>
        <taxon>Neoteleostei</taxon>
        <taxon>Acanthomorphata</taxon>
        <taxon>Ovalentaria</taxon>
        <taxon>Pomacentridae</taxon>
        <taxon>Stegastes</taxon>
    </lineage>
</organism>
<gene>
    <name evidence="3" type="primary">proser3</name>
</gene>
<feature type="region of interest" description="Disordered" evidence="1">
    <location>
        <begin position="1"/>
        <end position="218"/>
    </location>
</feature>
<feature type="region of interest" description="Disordered" evidence="1">
    <location>
        <begin position="456"/>
        <end position="574"/>
    </location>
</feature>
<evidence type="ECO:0000313" key="3">
    <source>
        <dbReference type="RefSeq" id="XP_008283221.1"/>
    </source>
</evidence>
<feature type="compositionally biased region" description="Basic and acidic residues" evidence="1">
    <location>
        <begin position="131"/>
        <end position="147"/>
    </location>
</feature>
<dbReference type="PANTHER" id="PTHR22045:SF6">
    <property type="entry name" value="PROLINE AND SERINE-RICH PROTEIN 3"/>
    <property type="match status" value="1"/>
</dbReference>
<dbReference type="PANTHER" id="PTHR22045">
    <property type="entry name" value="PROLINE AND SERINE-RICH PROTEIN 3"/>
    <property type="match status" value="1"/>
</dbReference>
<dbReference type="Proteomes" id="UP000694891">
    <property type="component" value="Unplaced"/>
</dbReference>